<dbReference type="CDD" id="cd02696">
    <property type="entry name" value="MurNAc-LAA"/>
    <property type="match status" value="1"/>
</dbReference>
<keyword evidence="4" id="KW-1185">Reference proteome</keyword>
<evidence type="ECO:0000313" key="4">
    <source>
        <dbReference type="Proteomes" id="UP000184079"/>
    </source>
</evidence>
<dbReference type="CDD" id="cd00118">
    <property type="entry name" value="LysM"/>
    <property type="match status" value="1"/>
</dbReference>
<evidence type="ECO:0000259" key="2">
    <source>
        <dbReference type="PROSITE" id="PS51782"/>
    </source>
</evidence>
<dbReference type="GO" id="GO:0030288">
    <property type="term" value="C:outer membrane-bounded periplasmic space"/>
    <property type="evidence" value="ECO:0007669"/>
    <property type="project" value="TreeGrafter"/>
</dbReference>
<dbReference type="OrthoDB" id="9763643at2"/>
<evidence type="ECO:0000313" key="3">
    <source>
        <dbReference type="EMBL" id="SHH91739.1"/>
    </source>
</evidence>
<reference evidence="4" key="1">
    <citation type="submission" date="2016-11" db="EMBL/GenBank/DDBJ databases">
        <authorList>
            <person name="Varghese N."/>
            <person name="Submissions S."/>
        </authorList>
    </citation>
    <scope>NUCLEOTIDE SEQUENCE [LARGE SCALE GENOMIC DNA]</scope>
    <source>
        <strain evidence="4">CGMCC 1.6496</strain>
    </source>
</reference>
<dbReference type="RefSeq" id="WP_073012424.1">
    <property type="nucleotide sequence ID" value="NZ_FQXD01000019.1"/>
</dbReference>
<dbReference type="Gene3D" id="3.10.350.10">
    <property type="entry name" value="LysM domain"/>
    <property type="match status" value="1"/>
</dbReference>
<accession>A0A1M5WVZ9</accession>
<dbReference type="InterPro" id="IPR050695">
    <property type="entry name" value="N-acetylmuramoyl_amidase_3"/>
</dbReference>
<dbReference type="EMBL" id="FQXD01000019">
    <property type="protein sequence ID" value="SHH91739.1"/>
    <property type="molecule type" value="Genomic_DNA"/>
</dbReference>
<dbReference type="InterPro" id="IPR018392">
    <property type="entry name" value="LysM"/>
</dbReference>
<dbReference type="PANTHER" id="PTHR30404">
    <property type="entry name" value="N-ACETYLMURAMOYL-L-ALANINE AMIDASE"/>
    <property type="match status" value="1"/>
</dbReference>
<sequence length="306" mass="33162">MAKIAIGAGHGMHTPGKRSPAGEREWTFNNKVVSAAIKYLNRYANTTVIRMDDPTGDTDVPLTTRTNVANNANADILISYHHNANTGQWGSWTGTETYYYPGSSSGLALARAIHPSIVGAMGLRDRGIKSANFHMLRESSMPAILIEGGFMDSTIDIVKMRNNTTMDLTGKALADAIAAYLGLQPEGGGTTYTVKVGDTLWGIAQAHSMTVSELKALNNLTDDNIYPGQVLVISGSPSGSASFVEVITASLWVYNAPDWDAKYEIVHQGEVFTVNDELYVNGSKMYKLKSGLYITGNSNYVRYFSK</sequence>
<dbReference type="SMART" id="SM00646">
    <property type="entry name" value="Ami_3"/>
    <property type="match status" value="1"/>
</dbReference>
<protein>
    <submittedName>
        <fullName evidence="3">N-acetylmuramoyl-L-alanine amidase</fullName>
    </submittedName>
</protein>
<dbReference type="Pfam" id="PF01476">
    <property type="entry name" value="LysM"/>
    <property type="match status" value="1"/>
</dbReference>
<dbReference type="Pfam" id="PF01520">
    <property type="entry name" value="Amidase_3"/>
    <property type="match status" value="1"/>
</dbReference>
<dbReference type="GO" id="GO:0008745">
    <property type="term" value="F:N-acetylmuramoyl-L-alanine amidase activity"/>
    <property type="evidence" value="ECO:0007669"/>
    <property type="project" value="InterPro"/>
</dbReference>
<name>A0A1M5WVZ9_9BACI</name>
<gene>
    <name evidence="3" type="ORF">SAMN05421807_11945</name>
</gene>
<dbReference type="InterPro" id="IPR036779">
    <property type="entry name" value="LysM_dom_sf"/>
</dbReference>
<organism evidence="3 4">
    <name type="scientific">Virgibacillus chiguensis</name>
    <dbReference type="NCBI Taxonomy" id="411959"/>
    <lineage>
        <taxon>Bacteria</taxon>
        <taxon>Bacillati</taxon>
        <taxon>Bacillota</taxon>
        <taxon>Bacilli</taxon>
        <taxon>Bacillales</taxon>
        <taxon>Bacillaceae</taxon>
        <taxon>Virgibacillus</taxon>
    </lineage>
</organism>
<feature type="domain" description="LysM" evidence="2">
    <location>
        <begin position="190"/>
        <end position="233"/>
    </location>
</feature>
<dbReference type="Proteomes" id="UP000184079">
    <property type="component" value="Unassembled WGS sequence"/>
</dbReference>
<dbReference type="SUPFAM" id="SSF54106">
    <property type="entry name" value="LysM domain"/>
    <property type="match status" value="1"/>
</dbReference>
<dbReference type="SUPFAM" id="SSF53187">
    <property type="entry name" value="Zn-dependent exopeptidases"/>
    <property type="match status" value="1"/>
</dbReference>
<dbReference type="AlphaFoldDB" id="A0A1M5WVZ9"/>
<evidence type="ECO:0000256" key="1">
    <source>
        <dbReference type="SAM" id="MobiDB-lite"/>
    </source>
</evidence>
<dbReference type="SMART" id="SM00257">
    <property type="entry name" value="LysM"/>
    <property type="match status" value="1"/>
</dbReference>
<dbReference type="PANTHER" id="PTHR30404:SF8">
    <property type="entry name" value="AUTOLYSIN PH-RELATED"/>
    <property type="match status" value="1"/>
</dbReference>
<proteinExistence type="predicted"/>
<dbReference type="Gene3D" id="3.40.630.40">
    <property type="entry name" value="Zn-dependent exopeptidases"/>
    <property type="match status" value="1"/>
</dbReference>
<feature type="region of interest" description="Disordered" evidence="1">
    <location>
        <begin position="1"/>
        <end position="23"/>
    </location>
</feature>
<dbReference type="InterPro" id="IPR002508">
    <property type="entry name" value="MurNAc-LAA_cat"/>
</dbReference>
<dbReference type="PROSITE" id="PS51782">
    <property type="entry name" value="LYSM"/>
    <property type="match status" value="1"/>
</dbReference>
<dbReference type="GO" id="GO:0009253">
    <property type="term" value="P:peptidoglycan catabolic process"/>
    <property type="evidence" value="ECO:0007669"/>
    <property type="project" value="InterPro"/>
</dbReference>